<dbReference type="InterPro" id="IPR053712">
    <property type="entry name" value="Bac_CellDiv_Activator"/>
</dbReference>
<dbReference type="GO" id="GO:0000921">
    <property type="term" value="P:septin ring assembly"/>
    <property type="evidence" value="ECO:0007669"/>
    <property type="project" value="TreeGrafter"/>
</dbReference>
<dbReference type="SUPFAM" id="SSF102829">
    <property type="entry name" value="Cell division protein ZapA-like"/>
    <property type="match status" value="1"/>
</dbReference>
<dbReference type="Proteomes" id="UP000279446">
    <property type="component" value="Unassembled WGS sequence"/>
</dbReference>
<dbReference type="Gene3D" id="6.10.250.790">
    <property type="match status" value="1"/>
</dbReference>
<keyword evidence="3" id="KW-0963">Cytoplasm</keyword>
<evidence type="ECO:0000256" key="9">
    <source>
        <dbReference type="ARBA" id="ARBA00033158"/>
    </source>
</evidence>
<dbReference type="GO" id="GO:0000917">
    <property type="term" value="P:division septum assembly"/>
    <property type="evidence" value="ECO:0007669"/>
    <property type="project" value="UniProtKB-KW"/>
</dbReference>
<dbReference type="GO" id="GO:0030428">
    <property type="term" value="C:cell septum"/>
    <property type="evidence" value="ECO:0007669"/>
    <property type="project" value="TreeGrafter"/>
</dbReference>
<keyword evidence="10" id="KW-0175">Coiled coil</keyword>
<evidence type="ECO:0000256" key="5">
    <source>
        <dbReference type="ARBA" id="ARBA00023210"/>
    </source>
</evidence>
<reference evidence="11 12" key="1">
    <citation type="submission" date="2018-12" db="EMBL/GenBank/DDBJ databases">
        <authorList>
            <person name="Sun L."/>
            <person name="Chen Z."/>
        </authorList>
    </citation>
    <scope>NUCLEOTIDE SEQUENCE [LARGE SCALE GENOMIC DNA]</scope>
    <source>
        <strain evidence="11 12">DSM 15890</strain>
    </source>
</reference>
<comment type="caution">
    <text evidence="11">The sequence shown here is derived from an EMBL/GenBank/DDBJ whole genome shotgun (WGS) entry which is preliminary data.</text>
</comment>
<dbReference type="PANTHER" id="PTHR34981">
    <property type="entry name" value="CELL DIVISION PROTEIN ZAPA"/>
    <property type="match status" value="1"/>
</dbReference>
<keyword evidence="5" id="KW-0717">Septation</keyword>
<dbReference type="InterPro" id="IPR007838">
    <property type="entry name" value="Cell_div_ZapA-like"/>
</dbReference>
<dbReference type="GO" id="GO:0032153">
    <property type="term" value="C:cell division site"/>
    <property type="evidence" value="ECO:0007669"/>
    <property type="project" value="TreeGrafter"/>
</dbReference>
<evidence type="ECO:0000256" key="2">
    <source>
        <dbReference type="ARBA" id="ARBA00015195"/>
    </source>
</evidence>
<organism evidence="11 12">
    <name type="scientific">Paenibacillus anaericanus</name>
    <dbReference type="NCBI Taxonomy" id="170367"/>
    <lineage>
        <taxon>Bacteria</taxon>
        <taxon>Bacillati</taxon>
        <taxon>Bacillota</taxon>
        <taxon>Bacilli</taxon>
        <taxon>Bacillales</taxon>
        <taxon>Paenibacillaceae</taxon>
        <taxon>Paenibacillus</taxon>
    </lineage>
</organism>
<evidence type="ECO:0000256" key="3">
    <source>
        <dbReference type="ARBA" id="ARBA00022490"/>
    </source>
</evidence>
<gene>
    <name evidence="11" type="primary">zapA</name>
    <name evidence="11" type="ORF">EJP82_12760</name>
</gene>
<evidence type="ECO:0000256" key="6">
    <source>
        <dbReference type="ARBA" id="ARBA00023306"/>
    </source>
</evidence>
<keyword evidence="4 11" id="KW-0132">Cell division</keyword>
<dbReference type="InterPro" id="IPR036192">
    <property type="entry name" value="Cell_div_ZapA-like_sf"/>
</dbReference>
<dbReference type="OrthoDB" id="9808604at2"/>
<evidence type="ECO:0000256" key="8">
    <source>
        <dbReference type="ARBA" id="ARBA00026068"/>
    </source>
</evidence>
<dbReference type="PANTHER" id="PTHR34981:SF1">
    <property type="entry name" value="CELL DIVISION PROTEIN ZAPA"/>
    <property type="match status" value="1"/>
</dbReference>
<dbReference type="GO" id="GO:0043093">
    <property type="term" value="P:FtsZ-dependent cytokinesis"/>
    <property type="evidence" value="ECO:0007669"/>
    <property type="project" value="TreeGrafter"/>
</dbReference>
<comment type="subcellular location">
    <subcellularLocation>
        <location evidence="1">Cytoplasm</location>
    </subcellularLocation>
</comment>
<evidence type="ECO:0000256" key="1">
    <source>
        <dbReference type="ARBA" id="ARBA00004496"/>
    </source>
</evidence>
<protein>
    <recommendedName>
        <fullName evidence="2">Cell division protein ZapA</fullName>
    </recommendedName>
    <alternativeName>
        <fullName evidence="9">Z ring-associated protein ZapA</fullName>
    </alternativeName>
</protein>
<sequence length="513" mass="59543">MTTPDRITVNVEIYGTSYKIVGSSAEYMHQVARRVDEHMRAISKMYSHLDTPRLAVLAAVRMAEEAVKTDQIRDELQTTLQEKAGLSQEISVLGALHTKQENMYKTLQEEQHQLKMDNKLNSEQLVKSENTVKERASEVNKLTARVQELERQLAEERGGSAQLRTKLSAVEQEAKKEKGEVERLLLQVKGSQQREEAAKVAEQRIKDNHTKLEQQAKQMQASLQAAETETKKQLRLLQEAREREDKLRSEVTSALQNEKSWQKLAEMRNEELSRLEIGLLEAADRNEKLEELLESTAKEADLTREGLQVEKNVVRKLNSEVELLRSQMDQVTRERTSAVHATKSLEDEKSTLQEQLARLGKRLNEAEREVQDYAALAEEQETSRLEAESRELQWREQLASAEQELVLWRETEADLQRQLSQWQKESAAGGEQVLTLSSDFSELKEQREQIAEQLRQISESYEIVSHEYRLLQVEREVERDQVLKTEQEYSRLKEDYSKLQSEYNEWIELIEQE</sequence>
<accession>A0A433Y910</accession>
<dbReference type="AlphaFoldDB" id="A0A433Y910"/>
<comment type="function">
    <text evidence="7">Activator of cell division through the inhibition of FtsZ GTPase activity, therefore promoting FtsZ assembly into bundles of protofilaments necessary for the formation of the division Z ring. It is recruited early at mid-cell but it is not essential for cell division.</text>
</comment>
<dbReference type="EMBL" id="RZNY01000009">
    <property type="protein sequence ID" value="RUT46336.1"/>
    <property type="molecule type" value="Genomic_DNA"/>
</dbReference>
<keyword evidence="6" id="KW-0131">Cell cycle</keyword>
<evidence type="ECO:0000256" key="4">
    <source>
        <dbReference type="ARBA" id="ARBA00022618"/>
    </source>
</evidence>
<evidence type="ECO:0000313" key="12">
    <source>
        <dbReference type="Proteomes" id="UP000279446"/>
    </source>
</evidence>
<evidence type="ECO:0000256" key="7">
    <source>
        <dbReference type="ARBA" id="ARBA00024910"/>
    </source>
</evidence>
<proteinExistence type="predicted"/>
<dbReference type="GO" id="GO:0005829">
    <property type="term" value="C:cytosol"/>
    <property type="evidence" value="ECO:0007669"/>
    <property type="project" value="TreeGrafter"/>
</dbReference>
<comment type="subunit">
    <text evidence="8">Homodimer. Interacts with FtsZ.</text>
</comment>
<evidence type="ECO:0000256" key="10">
    <source>
        <dbReference type="SAM" id="Coils"/>
    </source>
</evidence>
<evidence type="ECO:0000313" key="11">
    <source>
        <dbReference type="EMBL" id="RUT46336.1"/>
    </source>
</evidence>
<keyword evidence="12" id="KW-1185">Reference proteome</keyword>
<name>A0A433Y910_9BACL</name>
<dbReference type="RefSeq" id="WP_127192439.1">
    <property type="nucleotide sequence ID" value="NZ_RZNY01000009.1"/>
</dbReference>
<feature type="coiled-coil region" evidence="10">
    <location>
        <begin position="132"/>
        <end position="509"/>
    </location>
</feature>